<dbReference type="PANTHER" id="PTHR48475:SF2">
    <property type="entry name" value="RIBONUCLEASE H"/>
    <property type="match status" value="1"/>
</dbReference>
<organism evidence="1 2">
    <name type="scientific">Actinidia rufa</name>
    <dbReference type="NCBI Taxonomy" id="165716"/>
    <lineage>
        <taxon>Eukaryota</taxon>
        <taxon>Viridiplantae</taxon>
        <taxon>Streptophyta</taxon>
        <taxon>Embryophyta</taxon>
        <taxon>Tracheophyta</taxon>
        <taxon>Spermatophyta</taxon>
        <taxon>Magnoliopsida</taxon>
        <taxon>eudicotyledons</taxon>
        <taxon>Gunneridae</taxon>
        <taxon>Pentapetalae</taxon>
        <taxon>asterids</taxon>
        <taxon>Ericales</taxon>
        <taxon>Actinidiaceae</taxon>
        <taxon>Actinidia</taxon>
    </lineage>
</organism>
<dbReference type="InterPro" id="IPR036397">
    <property type="entry name" value="RNaseH_sf"/>
</dbReference>
<comment type="caution">
    <text evidence="1">The sequence shown here is derived from an EMBL/GenBank/DDBJ whole genome shotgun (WGS) entry which is preliminary data.</text>
</comment>
<gene>
    <name evidence="1" type="ORF">Acr_08g0008380</name>
</gene>
<proteinExistence type="predicted"/>
<accession>A0A7J0F185</accession>
<evidence type="ECO:0008006" key="3">
    <source>
        <dbReference type="Google" id="ProtNLM"/>
    </source>
</evidence>
<name>A0A7J0F185_9ERIC</name>
<dbReference type="GO" id="GO:0003676">
    <property type="term" value="F:nucleic acid binding"/>
    <property type="evidence" value="ECO:0007669"/>
    <property type="project" value="InterPro"/>
</dbReference>
<dbReference type="Gene3D" id="3.30.420.10">
    <property type="entry name" value="Ribonuclease H-like superfamily/Ribonuclease H"/>
    <property type="match status" value="1"/>
</dbReference>
<dbReference type="Proteomes" id="UP000585474">
    <property type="component" value="Unassembled WGS sequence"/>
</dbReference>
<dbReference type="PANTHER" id="PTHR48475">
    <property type="entry name" value="RIBONUCLEASE H"/>
    <property type="match status" value="1"/>
</dbReference>
<dbReference type="AlphaFoldDB" id="A0A7J0F185"/>
<reference evidence="1 2" key="1">
    <citation type="submission" date="2019-07" db="EMBL/GenBank/DDBJ databases">
        <title>De Novo Assembly of kiwifruit Actinidia rufa.</title>
        <authorList>
            <person name="Sugita-Konishi S."/>
            <person name="Sato K."/>
            <person name="Mori E."/>
            <person name="Abe Y."/>
            <person name="Kisaki G."/>
            <person name="Hamano K."/>
            <person name="Suezawa K."/>
            <person name="Otani M."/>
            <person name="Fukuda T."/>
            <person name="Manabe T."/>
            <person name="Gomi K."/>
            <person name="Tabuchi M."/>
            <person name="Akimitsu K."/>
            <person name="Kataoka I."/>
        </authorList>
    </citation>
    <scope>NUCLEOTIDE SEQUENCE [LARGE SCALE GENOMIC DNA]</scope>
    <source>
        <strain evidence="2">cv. Fuchu</strain>
    </source>
</reference>
<evidence type="ECO:0000313" key="1">
    <source>
        <dbReference type="EMBL" id="GFY92442.1"/>
    </source>
</evidence>
<sequence>MAIKAQALAAEFTYDIVPEPEIAILEDLFSKLPQIKSIPLQFIPNPSIEIAKGICQAAAEQTWMNGIIAYLRDGTLPPDKLQARWIQYRATRFCLLHGILYKRSFSGPLLQCLRSEEVEYVLREIHEGVDILGPLPQATLQRKFLNVAIDCFTKWVEAEPLAKITERNTRNLMWKNIVYQFEIPKVIISNNAKQFDNDGFKLILFRPHHLPTFLLASGDRNAELQTSNFNKDNNEIKLRLNLDLLDEKKE</sequence>
<dbReference type="EMBL" id="BJWL01000008">
    <property type="protein sequence ID" value="GFY92442.1"/>
    <property type="molecule type" value="Genomic_DNA"/>
</dbReference>
<dbReference type="InterPro" id="IPR012337">
    <property type="entry name" value="RNaseH-like_sf"/>
</dbReference>
<evidence type="ECO:0000313" key="2">
    <source>
        <dbReference type="Proteomes" id="UP000585474"/>
    </source>
</evidence>
<dbReference type="OrthoDB" id="1731372at2759"/>
<keyword evidence="2" id="KW-1185">Reference proteome</keyword>
<dbReference type="SUPFAM" id="SSF53098">
    <property type="entry name" value="Ribonuclease H-like"/>
    <property type="match status" value="1"/>
</dbReference>
<protein>
    <recommendedName>
        <fullName evidence="3">Integrase catalytic domain-containing protein</fullName>
    </recommendedName>
</protein>